<evidence type="ECO:0000313" key="7">
    <source>
        <dbReference type="EMBL" id="BDG71020.1"/>
    </source>
</evidence>
<keyword evidence="3" id="KW-0547">Nucleotide-binding</keyword>
<evidence type="ECO:0000313" key="8">
    <source>
        <dbReference type="Proteomes" id="UP000831327"/>
    </source>
</evidence>
<dbReference type="EMBL" id="AP025637">
    <property type="protein sequence ID" value="BDG71020.1"/>
    <property type="molecule type" value="Genomic_DNA"/>
</dbReference>
<dbReference type="InterPro" id="IPR042099">
    <property type="entry name" value="ANL_N_sf"/>
</dbReference>
<dbReference type="Gene3D" id="3.30.300.30">
    <property type="match status" value="1"/>
</dbReference>
<proteinExistence type="inferred from homology"/>
<evidence type="ECO:0000259" key="6">
    <source>
        <dbReference type="Pfam" id="PF13193"/>
    </source>
</evidence>
<dbReference type="PANTHER" id="PTHR43605">
    <property type="entry name" value="ACYL-COENZYME A SYNTHETASE"/>
    <property type="match status" value="1"/>
</dbReference>
<dbReference type="InterPro" id="IPR045851">
    <property type="entry name" value="AMP-bd_C_sf"/>
</dbReference>
<organism evidence="7 8">
    <name type="scientific">Roseomonas fluvialis</name>
    <dbReference type="NCBI Taxonomy" id="1750527"/>
    <lineage>
        <taxon>Bacteria</taxon>
        <taxon>Pseudomonadati</taxon>
        <taxon>Pseudomonadota</taxon>
        <taxon>Alphaproteobacteria</taxon>
        <taxon>Acetobacterales</taxon>
        <taxon>Roseomonadaceae</taxon>
        <taxon>Roseomonas</taxon>
    </lineage>
</organism>
<dbReference type="InterPro" id="IPR051087">
    <property type="entry name" value="Mitochondrial_ACSM"/>
</dbReference>
<evidence type="ECO:0000256" key="2">
    <source>
        <dbReference type="ARBA" id="ARBA00022598"/>
    </source>
</evidence>
<feature type="domain" description="AMP-binding enzyme C-terminal" evidence="6">
    <location>
        <begin position="461"/>
        <end position="539"/>
    </location>
</feature>
<dbReference type="Pfam" id="PF00501">
    <property type="entry name" value="AMP-binding"/>
    <property type="match status" value="1"/>
</dbReference>
<dbReference type="InterPro" id="IPR025110">
    <property type="entry name" value="AMP-bd_C"/>
</dbReference>
<keyword evidence="8" id="KW-1185">Reference proteome</keyword>
<keyword evidence="2" id="KW-0436">Ligase</keyword>
<name>A0ABM7XZT4_9PROT</name>
<dbReference type="SUPFAM" id="SSF56801">
    <property type="entry name" value="Acetyl-CoA synthetase-like"/>
    <property type="match status" value="1"/>
</dbReference>
<accession>A0ABM7XZT4</accession>
<comment type="similarity">
    <text evidence="1">Belongs to the ATP-dependent AMP-binding enzyme family.</text>
</comment>
<dbReference type="InterPro" id="IPR000873">
    <property type="entry name" value="AMP-dep_synth/lig_dom"/>
</dbReference>
<feature type="domain" description="AMP-dependent synthetase/ligase" evidence="5">
    <location>
        <begin position="49"/>
        <end position="411"/>
    </location>
</feature>
<evidence type="ECO:0000256" key="1">
    <source>
        <dbReference type="ARBA" id="ARBA00006432"/>
    </source>
</evidence>
<dbReference type="RefSeq" id="WP_244458316.1">
    <property type="nucleotide sequence ID" value="NZ_AP025637.1"/>
</dbReference>
<dbReference type="PANTHER" id="PTHR43605:SF10">
    <property type="entry name" value="ACYL-COA SYNTHETASE MEDIUM CHAIN FAMILY MEMBER 3"/>
    <property type="match status" value="1"/>
</dbReference>
<keyword evidence="4" id="KW-0067">ATP-binding</keyword>
<dbReference type="Gene3D" id="3.40.50.12780">
    <property type="entry name" value="N-terminal domain of ligase-like"/>
    <property type="match status" value="1"/>
</dbReference>
<gene>
    <name evidence="7" type="ORF">Rmf_09490</name>
</gene>
<evidence type="ECO:0000259" key="5">
    <source>
        <dbReference type="Pfam" id="PF00501"/>
    </source>
</evidence>
<dbReference type="Proteomes" id="UP000831327">
    <property type="component" value="Chromosome"/>
</dbReference>
<reference evidence="7 8" key="1">
    <citation type="journal article" date="2016" name="Microbes Environ.">
        <title>Phylogenetically diverse aerobic anoxygenic phototrophic bacteria isolated from epilithic biofilms in Tama river, Japan.</title>
        <authorList>
            <person name="Hirose S."/>
            <person name="Matsuura K."/>
            <person name="Haruta S."/>
        </authorList>
    </citation>
    <scope>NUCLEOTIDE SEQUENCE [LARGE SCALE GENOMIC DNA]</scope>
    <source>
        <strain evidence="7 8">S08</strain>
    </source>
</reference>
<evidence type="ECO:0000256" key="4">
    <source>
        <dbReference type="ARBA" id="ARBA00022840"/>
    </source>
</evidence>
<dbReference type="InterPro" id="IPR020845">
    <property type="entry name" value="AMP-binding_CS"/>
</dbReference>
<sequence>MSGETPDPAALLATLNLAPDPATGAMRIVIPPLANIAADTVGRHANGAAARRTALVCEAEDGSVTTLSYAELDSQARAFAAGLAALGARPGDRIALHLGQSIEAAIGHLAIYYLGGIVVTVSQLYGPETVGHILRDSGAGILLTEQRVWAPLKPQIGTCPALRHVVVTGDPEAGELPWAGLGSTGGFVPVATRAEDPALLIYSSGSTGLPKGVLHAHRVLWAYNVSTSLFYNLEMDEPGLVFWTPADWAWVGGWNDTVLPAWFHGHTIVASQHRFSAEWAYEFMRRHGVTHSFMTPTALKRLAQVEQPRRHWPGLRLRTVWTGGEPLPGATLRWLTEELGVACNEGYGLTEVNHMIGNCTRLRAPRPGSMGFELPGHRALLVDEAGAPVPDGEVGEIVTSEACATLFLGYWGQPALTQAMRLGPWVRTGDLAMRDAEGYFFYRGRTDDLIKSAGFRIGPAEIEDCLASHPAVADCGVIGLPDPARGQIVKAFIRLRPGEAGTDALIEALQAHVRQRLGGYKVPRIIELLQELPETTSGKVSRKALRLLEASRHDRQTPRD</sequence>
<protein>
    <submittedName>
        <fullName evidence="7">AMP-binding protein</fullName>
    </submittedName>
</protein>
<dbReference type="Pfam" id="PF13193">
    <property type="entry name" value="AMP-binding_C"/>
    <property type="match status" value="1"/>
</dbReference>
<dbReference type="PROSITE" id="PS00455">
    <property type="entry name" value="AMP_BINDING"/>
    <property type="match status" value="1"/>
</dbReference>
<evidence type="ECO:0000256" key="3">
    <source>
        <dbReference type="ARBA" id="ARBA00022741"/>
    </source>
</evidence>